<reference evidence="2" key="1">
    <citation type="submission" date="2023-01" db="EMBL/GenBank/DDBJ databases">
        <title>Genome assembly of the deep-sea coral Lophelia pertusa.</title>
        <authorList>
            <person name="Herrera S."/>
            <person name="Cordes E."/>
        </authorList>
    </citation>
    <scope>NUCLEOTIDE SEQUENCE</scope>
    <source>
        <strain evidence="2">USNM1676648</strain>
        <tissue evidence="2">Polyp</tissue>
    </source>
</reference>
<dbReference type="Proteomes" id="UP001163046">
    <property type="component" value="Unassembled WGS sequence"/>
</dbReference>
<dbReference type="EMBL" id="MU825396">
    <property type="protein sequence ID" value="KAJ7394930.1"/>
    <property type="molecule type" value="Genomic_DNA"/>
</dbReference>
<keyword evidence="3" id="KW-1185">Reference proteome</keyword>
<feature type="region of interest" description="Disordered" evidence="1">
    <location>
        <begin position="242"/>
        <end position="261"/>
    </location>
</feature>
<feature type="region of interest" description="Disordered" evidence="1">
    <location>
        <begin position="305"/>
        <end position="331"/>
    </location>
</feature>
<organism evidence="2 3">
    <name type="scientific">Desmophyllum pertusum</name>
    <dbReference type="NCBI Taxonomy" id="174260"/>
    <lineage>
        <taxon>Eukaryota</taxon>
        <taxon>Metazoa</taxon>
        <taxon>Cnidaria</taxon>
        <taxon>Anthozoa</taxon>
        <taxon>Hexacorallia</taxon>
        <taxon>Scleractinia</taxon>
        <taxon>Caryophylliina</taxon>
        <taxon>Caryophylliidae</taxon>
        <taxon>Desmophyllum</taxon>
    </lineage>
</organism>
<feature type="compositionally biased region" description="Polar residues" evidence="1">
    <location>
        <begin position="243"/>
        <end position="261"/>
    </location>
</feature>
<name>A0A9X0A7U2_9CNID</name>
<dbReference type="AlphaFoldDB" id="A0A9X0A7U2"/>
<evidence type="ECO:0000256" key="1">
    <source>
        <dbReference type="SAM" id="MobiDB-lite"/>
    </source>
</evidence>
<sequence>MENILRECAERLITAANGLSGSSTSSNAQQTSVVNVQLQEQASTTTTAASRPSVAPSALEEHGRIFGYRPPVGAVRRPLQASRATKARGRPYLFVPKNTFTRAFVCLANTDQVSAPTASERIRLTMAGLGEAKVVFNKDGNAQHVHGKILETFPALSGAGGYEILRMSEGNTRQFIEIPCPSKGFTVQCLKSALGQAKAFLRPIQKNLDLDVQATCGEQVIITQVRIHQRNCTIAQEQPDVASDSNVVSDTNVASSGNDGSIHSLQLPDHVGSDHCSQASESLTELNALFPQESEESIREVLMESGGDAGRTPGTSSGASNTRDDLGEDDMDLLQSPFSVETNGADSAVRYRRRFLKPTAGVASSRLRLHLGF</sequence>
<comment type="caution">
    <text evidence="2">The sequence shown here is derived from an EMBL/GenBank/DDBJ whole genome shotgun (WGS) entry which is preliminary data.</text>
</comment>
<evidence type="ECO:0000313" key="2">
    <source>
        <dbReference type="EMBL" id="KAJ7394930.1"/>
    </source>
</evidence>
<gene>
    <name evidence="2" type="ORF">OS493_000767</name>
</gene>
<accession>A0A9X0A7U2</accession>
<protein>
    <submittedName>
        <fullName evidence="2">Uncharacterized protein</fullName>
    </submittedName>
</protein>
<dbReference type="OrthoDB" id="5964629at2759"/>
<proteinExistence type="predicted"/>
<evidence type="ECO:0000313" key="3">
    <source>
        <dbReference type="Proteomes" id="UP001163046"/>
    </source>
</evidence>